<dbReference type="EMBL" id="LLXL01001986">
    <property type="protein sequence ID" value="PKK62219.1"/>
    <property type="molecule type" value="Genomic_DNA"/>
</dbReference>
<reference evidence="1 2" key="2">
    <citation type="submission" date="2017-10" db="EMBL/GenBank/DDBJ databases">
        <title>Extensive intraspecific genome diversity in a model arbuscular mycorrhizal fungus.</title>
        <authorList>
            <person name="Chen E.C.H."/>
            <person name="Morin E."/>
            <person name="Baudet D."/>
            <person name="Noel J."/>
            <person name="Ndikumana S."/>
            <person name="Charron P."/>
            <person name="St-Onge C."/>
            <person name="Giorgi J."/>
            <person name="Grigoriev I.V."/>
            <person name="Roux C."/>
            <person name="Martin F.M."/>
            <person name="Corradi N."/>
        </authorList>
    </citation>
    <scope>NUCLEOTIDE SEQUENCE [LARGE SCALE GENOMIC DNA]</scope>
    <source>
        <strain evidence="1 2">C2</strain>
    </source>
</reference>
<evidence type="ECO:0000313" key="1">
    <source>
        <dbReference type="EMBL" id="PKK62219.1"/>
    </source>
</evidence>
<accession>A0A2N1MKQ6</accession>
<evidence type="ECO:0000313" key="2">
    <source>
        <dbReference type="Proteomes" id="UP000233469"/>
    </source>
</evidence>
<proteinExistence type="predicted"/>
<reference evidence="1 2" key="1">
    <citation type="submission" date="2016-04" db="EMBL/GenBank/DDBJ databases">
        <title>Genome analyses suggest a sexual origin of heterokaryosis in a supposedly ancient asexual fungus.</title>
        <authorList>
            <person name="Ropars J."/>
            <person name="Sedzielewska K."/>
            <person name="Noel J."/>
            <person name="Charron P."/>
            <person name="Farinelli L."/>
            <person name="Marton T."/>
            <person name="Kruger M."/>
            <person name="Pelin A."/>
            <person name="Brachmann A."/>
            <person name="Corradi N."/>
        </authorList>
    </citation>
    <scope>NUCLEOTIDE SEQUENCE [LARGE SCALE GENOMIC DNA]</scope>
    <source>
        <strain evidence="1 2">C2</strain>
    </source>
</reference>
<dbReference type="AlphaFoldDB" id="A0A2N1MKQ6"/>
<sequence length="240" mass="29181">MQKSVFITFYSFFNYMYKSVFRKVKKLAAKPKLWRINLLLYLAHKGWLLIKKYVMRKFGRSKDISYVTFLDLLDNLIPATLDIYAYLFQNNKFEEYIDIIFRLWTTMRRFYRHNYDKIMLAFLSDICYWKKIQHPIINTLEIHLNVFDEYPVENFHSLLHRHTSAKVSTGKSLRRDALFIDHCHHENSFVKSFEPKRDYPYLKKDLYDLVKLTAIFHLDFFNNLWKSSNKAELKKGRKKS</sequence>
<dbReference type="VEuPathDB" id="FungiDB:FUN_022562"/>
<dbReference type="Proteomes" id="UP000233469">
    <property type="component" value="Unassembled WGS sequence"/>
</dbReference>
<comment type="caution">
    <text evidence="1">The sequence shown here is derived from an EMBL/GenBank/DDBJ whole genome shotgun (WGS) entry which is preliminary data.</text>
</comment>
<organism evidence="1 2">
    <name type="scientific">Rhizophagus irregularis</name>
    <dbReference type="NCBI Taxonomy" id="588596"/>
    <lineage>
        <taxon>Eukaryota</taxon>
        <taxon>Fungi</taxon>
        <taxon>Fungi incertae sedis</taxon>
        <taxon>Mucoromycota</taxon>
        <taxon>Glomeromycotina</taxon>
        <taxon>Glomeromycetes</taxon>
        <taxon>Glomerales</taxon>
        <taxon>Glomeraceae</taxon>
        <taxon>Rhizophagus</taxon>
    </lineage>
</organism>
<protein>
    <submittedName>
        <fullName evidence="1">Uncharacterized protein</fullName>
    </submittedName>
</protein>
<name>A0A2N1MKQ6_9GLOM</name>
<gene>
    <name evidence="1" type="ORF">RhiirC2_870281</name>
</gene>